<comment type="caution">
    <text evidence="1">The sequence shown here is derived from an EMBL/GenBank/DDBJ whole genome shotgun (WGS) entry which is preliminary data.</text>
</comment>
<gene>
    <name evidence="1" type="ORF">RKE40_19705</name>
</gene>
<dbReference type="RefSeq" id="WP_316019922.1">
    <property type="nucleotide sequence ID" value="NZ_JAWDID010000034.1"/>
</dbReference>
<name>A0ABU3SBG3_9HYPH</name>
<keyword evidence="2" id="KW-1185">Reference proteome</keyword>
<dbReference type="Proteomes" id="UP001254257">
    <property type="component" value="Unassembled WGS sequence"/>
</dbReference>
<dbReference type="EMBL" id="JAWDID010000034">
    <property type="protein sequence ID" value="MDU0342127.1"/>
    <property type="molecule type" value="Genomic_DNA"/>
</dbReference>
<evidence type="ECO:0000313" key="2">
    <source>
        <dbReference type="Proteomes" id="UP001254257"/>
    </source>
</evidence>
<protein>
    <submittedName>
        <fullName evidence="1">Uncharacterized protein</fullName>
    </submittedName>
</protein>
<reference evidence="1 2" key="1">
    <citation type="submission" date="2023-09" db="EMBL/GenBank/DDBJ databases">
        <title>Whole genome shotgun sequencing (WGS) of Bosea sp. ZW T0_25, isolated from stored onions (Allium cepa).</title>
        <authorList>
            <person name="Stoll D.A."/>
            <person name="Huch M."/>
        </authorList>
    </citation>
    <scope>NUCLEOTIDE SEQUENCE [LARGE SCALE GENOMIC DNA]</scope>
    <source>
        <strain evidence="1 2">ZW T0_25</strain>
    </source>
</reference>
<evidence type="ECO:0000313" key="1">
    <source>
        <dbReference type="EMBL" id="MDU0342127.1"/>
    </source>
</evidence>
<accession>A0ABU3SBG3</accession>
<organism evidence="1 2">
    <name type="scientific">Bosea rubneri</name>
    <dbReference type="NCBI Taxonomy" id="3075434"/>
    <lineage>
        <taxon>Bacteria</taxon>
        <taxon>Pseudomonadati</taxon>
        <taxon>Pseudomonadota</taxon>
        <taxon>Alphaproteobacteria</taxon>
        <taxon>Hyphomicrobiales</taxon>
        <taxon>Boseaceae</taxon>
        <taxon>Bosea</taxon>
    </lineage>
</organism>
<sequence>MITIAAIIALIIYILPVLDQKGYLSKLRGAEIIGEDELVRTIPSAKFVFDIKRMKPFIKNLDASTEDSLKATMIDLRFHRDGKVTSDTNKDHLRFYKIVDNVLSIYDPEPPRSIAESFKKRETTPERAAQLYKYDSAYNVYIVKGTNDRFTMENSRLFCRIIIYLNPIIAQLNEYYDFQNPIIACSFPLDIRR</sequence>
<proteinExistence type="predicted"/>